<evidence type="ECO:0000259" key="5">
    <source>
        <dbReference type="Pfam" id="PF13407"/>
    </source>
</evidence>
<evidence type="ECO:0000313" key="7">
    <source>
        <dbReference type="Proteomes" id="UP000518315"/>
    </source>
</evidence>
<dbReference type="RefSeq" id="WP_131614173.1">
    <property type="nucleotide sequence ID" value="NZ_JACHXH010000016.1"/>
</dbReference>
<dbReference type="SUPFAM" id="SSF53822">
    <property type="entry name" value="Periplasmic binding protein-like I"/>
    <property type="match status" value="1"/>
</dbReference>
<dbReference type="EMBL" id="JACHXH010000016">
    <property type="protein sequence ID" value="MBB3136643.1"/>
    <property type="molecule type" value="Genomic_DNA"/>
</dbReference>
<dbReference type="PANTHER" id="PTHR46847:SF1">
    <property type="entry name" value="D-ALLOSE-BINDING PERIPLASMIC PROTEIN-RELATED"/>
    <property type="match status" value="1"/>
</dbReference>
<feature type="domain" description="Periplasmic binding protein" evidence="5">
    <location>
        <begin position="45"/>
        <end position="295"/>
    </location>
</feature>
<evidence type="ECO:0000256" key="3">
    <source>
        <dbReference type="ARBA" id="ARBA00022729"/>
    </source>
</evidence>
<evidence type="ECO:0000256" key="1">
    <source>
        <dbReference type="ARBA" id="ARBA00004196"/>
    </source>
</evidence>
<dbReference type="PROSITE" id="PS51318">
    <property type="entry name" value="TAT"/>
    <property type="match status" value="1"/>
</dbReference>
<feature type="signal peptide" evidence="4">
    <location>
        <begin position="1"/>
        <end position="25"/>
    </location>
</feature>
<evidence type="ECO:0000256" key="4">
    <source>
        <dbReference type="SAM" id="SignalP"/>
    </source>
</evidence>
<evidence type="ECO:0000313" key="6">
    <source>
        <dbReference type="EMBL" id="MBB3136643.1"/>
    </source>
</evidence>
<dbReference type="InterPro" id="IPR006311">
    <property type="entry name" value="TAT_signal"/>
</dbReference>
<protein>
    <submittedName>
        <fullName evidence="6">Ribose transport system substrate-binding protein</fullName>
    </submittedName>
</protein>
<dbReference type="InterPro" id="IPR025997">
    <property type="entry name" value="SBP_2_dom"/>
</dbReference>
<dbReference type="InterPro" id="IPR028082">
    <property type="entry name" value="Peripla_BP_I"/>
</dbReference>
<dbReference type="AlphaFoldDB" id="A0A7W5BQ46"/>
<dbReference type="NCBIfam" id="TIGR01409">
    <property type="entry name" value="TAT_signal_seq"/>
    <property type="match status" value="1"/>
</dbReference>
<accession>A0A7W5BQ46</accession>
<comment type="similarity">
    <text evidence="2">Belongs to the bacterial solute-binding protein 2 family.</text>
</comment>
<feature type="chain" id="PRO_5030540048" evidence="4">
    <location>
        <begin position="26"/>
        <end position="329"/>
    </location>
</feature>
<evidence type="ECO:0000256" key="2">
    <source>
        <dbReference type="ARBA" id="ARBA00007639"/>
    </source>
</evidence>
<name>A0A7W5BQ46_9HYPH</name>
<dbReference type="GO" id="GO:0030313">
    <property type="term" value="C:cell envelope"/>
    <property type="evidence" value="ECO:0007669"/>
    <property type="project" value="UniProtKB-SubCell"/>
</dbReference>
<dbReference type="Pfam" id="PF13407">
    <property type="entry name" value="Peripla_BP_4"/>
    <property type="match status" value="1"/>
</dbReference>
<dbReference type="Proteomes" id="UP000518315">
    <property type="component" value="Unassembled WGS sequence"/>
</dbReference>
<dbReference type="PANTHER" id="PTHR46847">
    <property type="entry name" value="D-ALLOSE-BINDING PERIPLASMIC PROTEIN-RELATED"/>
    <property type="match status" value="1"/>
</dbReference>
<proteinExistence type="inferred from homology"/>
<sequence>MKMNRRNFLTMSGIVGAAIALSSFAADPVRAQEKSFRLGYSQFWGTNTFLRTQIAGAQKAMKEWETKGVKVDLIVTNGGDTDTTKQVADVEDLYTQGIDGLLIFPGDSVVLADPIKNIYNANNIPVVVTDIGLGSGDWVSYVVTANEQGGRMAADYMAKNVKPGAKVIVFDHGPAVQCIIDRNRGFEERAKELGLEVLPRKVMKLSLEDGRRTMEDTLTEIPDIAGVFFQNHAPTIGAEATLEAANRLDVKLVNFDTDPTAYRLVKEGKILGTIVQNPFEMGYVGMNSMLTKLTGGTPEKLVQLEPRLMTKDNVAEFADEPQVLDAKAK</sequence>
<keyword evidence="7" id="KW-1185">Reference proteome</keyword>
<gene>
    <name evidence="6" type="ORF">FHS26_004400</name>
</gene>
<dbReference type="Gene3D" id="3.40.50.2300">
    <property type="match status" value="2"/>
</dbReference>
<keyword evidence="3 4" id="KW-0732">Signal</keyword>
<reference evidence="6 7" key="1">
    <citation type="submission" date="2020-08" db="EMBL/GenBank/DDBJ databases">
        <title>Genomic Encyclopedia of Type Strains, Phase III (KMG-III): the genomes of soil and plant-associated and newly described type strains.</title>
        <authorList>
            <person name="Whitman W."/>
        </authorList>
    </citation>
    <scope>NUCLEOTIDE SEQUENCE [LARGE SCALE GENOMIC DNA]</scope>
    <source>
        <strain evidence="6 7">CECT 4113</strain>
    </source>
</reference>
<comment type="caution">
    <text evidence="6">The sequence shown here is derived from an EMBL/GenBank/DDBJ whole genome shotgun (WGS) entry which is preliminary data.</text>
</comment>
<comment type="subcellular location">
    <subcellularLocation>
        <location evidence="1">Cell envelope</location>
    </subcellularLocation>
</comment>
<dbReference type="GO" id="GO:0030246">
    <property type="term" value="F:carbohydrate binding"/>
    <property type="evidence" value="ECO:0007669"/>
    <property type="project" value="UniProtKB-ARBA"/>
</dbReference>
<dbReference type="InterPro" id="IPR019546">
    <property type="entry name" value="TAT_signal_bac_arc"/>
</dbReference>
<organism evidence="6 7">
    <name type="scientific">Rhizobium pisi</name>
    <dbReference type="NCBI Taxonomy" id="574561"/>
    <lineage>
        <taxon>Bacteria</taxon>
        <taxon>Pseudomonadati</taxon>
        <taxon>Pseudomonadota</taxon>
        <taxon>Alphaproteobacteria</taxon>
        <taxon>Hyphomicrobiales</taxon>
        <taxon>Rhizobiaceae</taxon>
        <taxon>Rhizobium/Agrobacterium group</taxon>
        <taxon>Rhizobium</taxon>
    </lineage>
</organism>